<evidence type="ECO:0000256" key="3">
    <source>
        <dbReference type="ARBA" id="ARBA00022679"/>
    </source>
</evidence>
<protein>
    <submittedName>
        <fullName evidence="4">16S rRNA (Guanine(527)-N(7))-methyltransferase</fullName>
        <ecNumber evidence="4">2.1.1.170</ecNumber>
    </submittedName>
</protein>
<dbReference type="GO" id="GO:0005829">
    <property type="term" value="C:cytosol"/>
    <property type="evidence" value="ECO:0007669"/>
    <property type="project" value="TreeGrafter"/>
</dbReference>
<keyword evidence="2" id="KW-0698">rRNA processing</keyword>
<proteinExistence type="inferred from homology"/>
<dbReference type="GO" id="GO:0070043">
    <property type="term" value="F:rRNA (guanine-N7-)-methyltransferase activity"/>
    <property type="evidence" value="ECO:0007669"/>
    <property type="project" value="TreeGrafter"/>
</dbReference>
<dbReference type="AlphaFoldDB" id="A0A3B1AXN6"/>
<sequence>MLLQAELPAELLSAGIKTLNLDCPLDVQAQLLDYVRLLHKWNRVYNLTAVREPEQMVTRHLLDSLTVLPCLDNESGKKSAGQRVLDVGAGAGLPGIPLALLSAKSHPERRFALLDSNSKKTRFMQQAVTELGLHNVQVIHARTEAFQAEQGFDVVLSRAFASMTDMLAGAGQHCMPGGVMLAMKGANPVAELTDLPAAFTLEKVHSLQVPGLDEERHVVCLRRIEMETG</sequence>
<evidence type="ECO:0000313" key="4">
    <source>
        <dbReference type="EMBL" id="VAX04453.1"/>
    </source>
</evidence>
<reference evidence="4" key="1">
    <citation type="submission" date="2018-06" db="EMBL/GenBank/DDBJ databases">
        <authorList>
            <person name="Zhirakovskaya E."/>
        </authorList>
    </citation>
    <scope>NUCLEOTIDE SEQUENCE</scope>
</reference>
<dbReference type="SUPFAM" id="SSF53335">
    <property type="entry name" value="S-adenosyl-L-methionine-dependent methyltransferases"/>
    <property type="match status" value="1"/>
</dbReference>
<organism evidence="4">
    <name type="scientific">hydrothermal vent metagenome</name>
    <dbReference type="NCBI Taxonomy" id="652676"/>
    <lineage>
        <taxon>unclassified sequences</taxon>
        <taxon>metagenomes</taxon>
        <taxon>ecological metagenomes</taxon>
    </lineage>
</organism>
<dbReference type="Gene3D" id="3.40.50.150">
    <property type="entry name" value="Vaccinia Virus protein VP39"/>
    <property type="match status" value="1"/>
</dbReference>
<keyword evidence="3 4" id="KW-0808">Transferase</keyword>
<dbReference type="PANTHER" id="PTHR31760:SF0">
    <property type="entry name" value="S-ADENOSYL-L-METHIONINE-DEPENDENT METHYLTRANSFERASES SUPERFAMILY PROTEIN"/>
    <property type="match status" value="1"/>
</dbReference>
<dbReference type="InterPro" id="IPR003682">
    <property type="entry name" value="rRNA_ssu_MeTfrase_G"/>
</dbReference>
<gene>
    <name evidence="4" type="ORF">MNBD_GAMMA19-1844</name>
</gene>
<evidence type="ECO:0000256" key="1">
    <source>
        <dbReference type="ARBA" id="ARBA00022490"/>
    </source>
</evidence>
<dbReference type="CDD" id="cd02440">
    <property type="entry name" value="AdoMet_MTases"/>
    <property type="match status" value="1"/>
</dbReference>
<dbReference type="HAMAP" id="MF_00074">
    <property type="entry name" value="16SrRNA_methyltr_G"/>
    <property type="match status" value="1"/>
</dbReference>
<dbReference type="PANTHER" id="PTHR31760">
    <property type="entry name" value="S-ADENOSYL-L-METHIONINE-DEPENDENT METHYLTRANSFERASES SUPERFAMILY PROTEIN"/>
    <property type="match status" value="1"/>
</dbReference>
<keyword evidence="4" id="KW-0489">Methyltransferase</keyword>
<dbReference type="EMBL" id="UOFV01000471">
    <property type="protein sequence ID" value="VAX04453.1"/>
    <property type="molecule type" value="Genomic_DNA"/>
</dbReference>
<dbReference type="PIRSF" id="PIRSF003078">
    <property type="entry name" value="GidB"/>
    <property type="match status" value="1"/>
</dbReference>
<dbReference type="Pfam" id="PF02527">
    <property type="entry name" value="GidB"/>
    <property type="match status" value="1"/>
</dbReference>
<evidence type="ECO:0000256" key="2">
    <source>
        <dbReference type="ARBA" id="ARBA00022552"/>
    </source>
</evidence>
<dbReference type="EC" id="2.1.1.170" evidence="4"/>
<accession>A0A3B1AXN6</accession>
<keyword evidence="1" id="KW-0963">Cytoplasm</keyword>
<name>A0A3B1AXN6_9ZZZZ</name>
<dbReference type="NCBIfam" id="TIGR00138">
    <property type="entry name" value="rsmG_gidB"/>
    <property type="match status" value="1"/>
</dbReference>
<dbReference type="InterPro" id="IPR029063">
    <property type="entry name" value="SAM-dependent_MTases_sf"/>
</dbReference>